<evidence type="ECO:0000256" key="2">
    <source>
        <dbReference type="ARBA" id="ARBA00022553"/>
    </source>
</evidence>
<comment type="function">
    <text evidence="9">Forms a complex with DNA polymerase epsilon subunit POLE3 and binds naked DNA, which is then incorporated into chromatin, aided by the nucleosome remodeling activity of ISWI/SNF2H and ACF1. Does not enhance nucleosome sliding activity of the ACF-5 ISWI chromatin remodeling complex.</text>
</comment>
<comment type="caution">
    <text evidence="14">The sequence shown here is derived from an EMBL/GenBank/DDBJ whole genome shotgun (WGS) entry which is preliminary data.</text>
</comment>
<accession>A0AAD9L3J9</accession>
<evidence type="ECO:0000259" key="13">
    <source>
        <dbReference type="Pfam" id="PF00808"/>
    </source>
</evidence>
<dbReference type="GO" id="GO:0016779">
    <property type="term" value="F:nucleotidyltransferase activity"/>
    <property type="evidence" value="ECO:0007669"/>
    <property type="project" value="UniProtKB-KW"/>
</dbReference>
<dbReference type="PANTHER" id="PTHR10252">
    <property type="entry name" value="HISTONE-LIKE TRANSCRIPTION FACTOR CCAAT-RELATED"/>
    <property type="match status" value="1"/>
</dbReference>
<evidence type="ECO:0000256" key="9">
    <source>
        <dbReference type="ARBA" id="ARBA00059032"/>
    </source>
</evidence>
<dbReference type="InterPro" id="IPR009072">
    <property type="entry name" value="Histone-fold"/>
</dbReference>
<dbReference type="AlphaFoldDB" id="A0AAD9L3J9"/>
<keyword evidence="5" id="KW-0007">Acetylation</keyword>
<keyword evidence="15" id="KW-1185">Reference proteome</keyword>
<keyword evidence="2" id="KW-0597">Phosphoprotein</keyword>
<dbReference type="Proteomes" id="UP001209878">
    <property type="component" value="Unassembled WGS sequence"/>
</dbReference>
<feature type="domain" description="Transcription factor CBF/NF-Y/archaeal histone" evidence="13">
    <location>
        <begin position="12"/>
        <end position="52"/>
    </location>
</feature>
<keyword evidence="6" id="KW-0175">Coiled coil</keyword>
<evidence type="ECO:0000256" key="6">
    <source>
        <dbReference type="ARBA" id="ARBA00023054"/>
    </source>
</evidence>
<dbReference type="GO" id="GO:0008623">
    <property type="term" value="C:CHRAC"/>
    <property type="evidence" value="ECO:0007669"/>
    <property type="project" value="TreeGrafter"/>
</dbReference>
<dbReference type="Pfam" id="PF00808">
    <property type="entry name" value="CBFD_NFYB_HMF"/>
    <property type="match status" value="1"/>
</dbReference>
<keyword evidence="4" id="KW-0548">Nucleotidyltransferase</keyword>
<evidence type="ECO:0000256" key="1">
    <source>
        <dbReference type="ARBA" id="ARBA00004123"/>
    </source>
</evidence>
<dbReference type="GO" id="GO:0003677">
    <property type="term" value="F:DNA binding"/>
    <property type="evidence" value="ECO:0007669"/>
    <property type="project" value="UniProtKB-KW"/>
</dbReference>
<protein>
    <recommendedName>
        <fullName evidence="11">Chromatin accessibility complex protein 1</fullName>
    </recommendedName>
    <alternativeName>
        <fullName evidence="12">DNA polymerase epsilon subunit p15</fullName>
    </alternativeName>
</protein>
<evidence type="ECO:0000313" key="14">
    <source>
        <dbReference type="EMBL" id="KAK2181828.1"/>
    </source>
</evidence>
<dbReference type="CDD" id="cd22924">
    <property type="entry name" value="HFD_CHRAC1-like"/>
    <property type="match status" value="1"/>
</dbReference>
<evidence type="ECO:0000256" key="3">
    <source>
        <dbReference type="ARBA" id="ARBA00022679"/>
    </source>
</evidence>
<dbReference type="InterPro" id="IPR003958">
    <property type="entry name" value="CBFA_NFYB_domain"/>
</dbReference>
<dbReference type="FunFam" id="1.10.20.10:FF:000048">
    <property type="entry name" value="Chromatin accessibility complex subunit 1"/>
    <property type="match status" value="1"/>
</dbReference>
<dbReference type="InterPro" id="IPR050568">
    <property type="entry name" value="Transcr_DNA_Rep_Reg"/>
</dbReference>
<evidence type="ECO:0000256" key="8">
    <source>
        <dbReference type="ARBA" id="ARBA00023242"/>
    </source>
</evidence>
<dbReference type="SUPFAM" id="SSF47113">
    <property type="entry name" value="Histone-fold"/>
    <property type="match status" value="1"/>
</dbReference>
<evidence type="ECO:0000313" key="15">
    <source>
        <dbReference type="Proteomes" id="UP001209878"/>
    </source>
</evidence>
<evidence type="ECO:0000256" key="4">
    <source>
        <dbReference type="ARBA" id="ARBA00022695"/>
    </source>
</evidence>
<name>A0AAD9L3J9_RIDPI</name>
<evidence type="ECO:0000256" key="5">
    <source>
        <dbReference type="ARBA" id="ARBA00022990"/>
    </source>
</evidence>
<comment type="subunit">
    <text evidence="10">Heterodimer with POLE3; binds to DNA. Component of the CHRAC ISWI chromatin remodeling complex at least composed of SMARCA5/SNF2H, BAZ1A/ACF1, CHRAC1 and POLE3; the complex preferentially binds DNA through the CHRAC1-POLE3 heterodimer and possesses ATP-dependent nucleosome-remodeling activity. Within the complex, the heterodimer with POLE3 interacts with SMARCA5/SNF2H; the interaction is direct and enhances nucleosome sliding activity by the SMARCA5/SNF2H and BAZ1A/ACF1 interaction. Within the complex, the heterodimer with POLE3 interacts with BAZ1A/ACF1; the interactions are direct.</text>
</comment>
<organism evidence="14 15">
    <name type="scientific">Ridgeia piscesae</name>
    <name type="common">Tubeworm</name>
    <dbReference type="NCBI Taxonomy" id="27915"/>
    <lineage>
        <taxon>Eukaryota</taxon>
        <taxon>Metazoa</taxon>
        <taxon>Spiralia</taxon>
        <taxon>Lophotrochozoa</taxon>
        <taxon>Annelida</taxon>
        <taxon>Polychaeta</taxon>
        <taxon>Sedentaria</taxon>
        <taxon>Canalipalpata</taxon>
        <taxon>Sabellida</taxon>
        <taxon>Siboglinidae</taxon>
        <taxon>Ridgeia</taxon>
    </lineage>
</organism>
<keyword evidence="3" id="KW-0808">Transferase</keyword>
<dbReference type="PANTHER" id="PTHR10252:SF54">
    <property type="entry name" value="CHROMATIN ACCESSIBILITY COMPLEX PROTEIN 1"/>
    <property type="match status" value="1"/>
</dbReference>
<keyword evidence="7" id="KW-0238">DNA-binding</keyword>
<dbReference type="GO" id="GO:0046982">
    <property type="term" value="F:protein heterodimerization activity"/>
    <property type="evidence" value="ECO:0007669"/>
    <property type="project" value="InterPro"/>
</dbReference>
<evidence type="ECO:0000256" key="10">
    <source>
        <dbReference type="ARBA" id="ARBA00062516"/>
    </source>
</evidence>
<comment type="subcellular location">
    <subcellularLocation>
        <location evidence="1">Nucleus</location>
    </subcellularLocation>
</comment>
<dbReference type="GO" id="GO:0006338">
    <property type="term" value="P:chromatin remodeling"/>
    <property type="evidence" value="ECO:0007669"/>
    <property type="project" value="TreeGrafter"/>
</dbReference>
<evidence type="ECO:0000256" key="11">
    <source>
        <dbReference type="ARBA" id="ARBA00071805"/>
    </source>
</evidence>
<evidence type="ECO:0000256" key="12">
    <source>
        <dbReference type="ARBA" id="ARBA00083235"/>
    </source>
</evidence>
<dbReference type="Gene3D" id="1.10.20.10">
    <property type="entry name" value="Histone, subunit A"/>
    <property type="match status" value="1"/>
</dbReference>
<dbReference type="GO" id="GO:0006261">
    <property type="term" value="P:DNA-templated DNA replication"/>
    <property type="evidence" value="ECO:0007669"/>
    <property type="project" value="TreeGrafter"/>
</dbReference>
<keyword evidence="8" id="KW-0539">Nucleus</keyword>
<reference evidence="14" key="1">
    <citation type="journal article" date="2023" name="Mol. Biol. Evol.">
        <title>Third-Generation Sequencing Reveals the Adaptive Role of the Epigenome in Three Deep-Sea Polychaetes.</title>
        <authorList>
            <person name="Perez M."/>
            <person name="Aroh O."/>
            <person name="Sun Y."/>
            <person name="Lan Y."/>
            <person name="Juniper S.K."/>
            <person name="Young C.R."/>
            <person name="Angers B."/>
            <person name="Qian P.Y."/>
        </authorList>
    </citation>
    <scope>NUCLEOTIDE SEQUENCE</scope>
    <source>
        <strain evidence="14">R07B-5</strain>
    </source>
</reference>
<evidence type="ECO:0000256" key="7">
    <source>
        <dbReference type="ARBA" id="ARBA00023125"/>
    </source>
</evidence>
<dbReference type="EMBL" id="JAODUO010000378">
    <property type="protein sequence ID" value="KAK2181828.1"/>
    <property type="molecule type" value="Genomic_DNA"/>
</dbReference>
<proteinExistence type="predicted"/>
<sequence length="119" mass="13434">MADKERAGSCVLPISRIKTIMKSSPEVSNIGQESLFLITKSTELFVQELSRMMMTNAADGNNLSYNDLSQIVDEQETLQFLQDIIPKKVKVRDYYALVGKTKSLQQLTEGEEAKKEEET</sequence>
<gene>
    <name evidence="14" type="ORF">NP493_380g02058</name>
</gene>